<gene>
    <name evidence="1" type="ORF">CI238_10947</name>
</gene>
<organism evidence="1 2">
    <name type="scientific">Colletotrichum incanum</name>
    <name type="common">Soybean anthracnose fungus</name>
    <dbReference type="NCBI Taxonomy" id="1573173"/>
    <lineage>
        <taxon>Eukaryota</taxon>
        <taxon>Fungi</taxon>
        <taxon>Dikarya</taxon>
        <taxon>Ascomycota</taxon>
        <taxon>Pezizomycotina</taxon>
        <taxon>Sordariomycetes</taxon>
        <taxon>Hypocreomycetidae</taxon>
        <taxon>Glomerellales</taxon>
        <taxon>Glomerellaceae</taxon>
        <taxon>Colletotrichum</taxon>
        <taxon>Colletotrichum spaethianum species complex</taxon>
    </lineage>
</organism>
<keyword evidence="2" id="KW-1185">Reference proteome</keyword>
<evidence type="ECO:0000313" key="2">
    <source>
        <dbReference type="Proteomes" id="UP000076584"/>
    </source>
</evidence>
<feature type="non-terminal residue" evidence="1">
    <location>
        <position position="92"/>
    </location>
</feature>
<proteinExistence type="predicted"/>
<evidence type="ECO:0000313" key="1">
    <source>
        <dbReference type="EMBL" id="KZL75188.1"/>
    </source>
</evidence>
<dbReference type="Proteomes" id="UP000076584">
    <property type="component" value="Unassembled WGS sequence"/>
</dbReference>
<reference evidence="1 2" key="1">
    <citation type="submission" date="2015-06" db="EMBL/GenBank/DDBJ databases">
        <title>Survival trade-offs in plant roots during colonization by closely related pathogenic and mutualistic fungi.</title>
        <authorList>
            <person name="Hacquard S."/>
            <person name="Kracher B."/>
            <person name="Hiruma K."/>
            <person name="Weinman A."/>
            <person name="Muench P."/>
            <person name="Garrido Oter R."/>
            <person name="Ver Loren van Themaat E."/>
            <person name="Dallerey J.-F."/>
            <person name="Damm U."/>
            <person name="Henrissat B."/>
            <person name="Lespinet O."/>
            <person name="Thon M."/>
            <person name="Kemen E."/>
            <person name="McHardy A.C."/>
            <person name="Schulze-Lefert P."/>
            <person name="O'Connell R.J."/>
        </authorList>
    </citation>
    <scope>NUCLEOTIDE SEQUENCE [LARGE SCALE GENOMIC DNA]</scope>
    <source>
        <strain evidence="1 2">MAFF 238704</strain>
    </source>
</reference>
<dbReference type="EMBL" id="LFIW01002310">
    <property type="protein sequence ID" value="KZL75188.1"/>
    <property type="molecule type" value="Genomic_DNA"/>
</dbReference>
<comment type="caution">
    <text evidence="1">The sequence shown here is derived from an EMBL/GenBank/DDBJ whole genome shotgun (WGS) entry which is preliminary data.</text>
</comment>
<dbReference type="AlphaFoldDB" id="A0A166W131"/>
<protein>
    <submittedName>
        <fullName evidence="1">Uncharacterized protein</fullName>
    </submittedName>
</protein>
<name>A0A166W131_COLIC</name>
<sequence length="92" mass="10155">MSEDAGSGVCSKTRPASSSIALTLLASQGEPNMYLLISEGSSPQVNHPGWIRLLHSTRIPCIYLQRAIQQRNHLLRTIGLRVLLHEYTTADI</sequence>
<accession>A0A166W131</accession>